<dbReference type="GO" id="GO:0005739">
    <property type="term" value="C:mitochondrion"/>
    <property type="evidence" value="ECO:0007669"/>
    <property type="project" value="TreeGrafter"/>
</dbReference>
<dbReference type="InterPro" id="IPR013328">
    <property type="entry name" value="6PGD_dom2"/>
</dbReference>
<dbReference type="InterPro" id="IPR050838">
    <property type="entry name" value="Ketopantoate_reductase"/>
</dbReference>
<accession>A0A2S4LB89</accession>
<dbReference type="OrthoDB" id="73846at2759"/>
<keyword evidence="5" id="KW-1185">Reference proteome</keyword>
<dbReference type="PANTHER" id="PTHR43765:SF2">
    <property type="entry name" value="2-DEHYDROPANTOATE 2-REDUCTASE"/>
    <property type="match status" value="1"/>
</dbReference>
<dbReference type="GO" id="GO:0050661">
    <property type="term" value="F:NADP binding"/>
    <property type="evidence" value="ECO:0007669"/>
    <property type="project" value="TreeGrafter"/>
</dbReference>
<evidence type="ECO:0000313" key="5">
    <source>
        <dbReference type="Proteomes" id="UP000237481"/>
    </source>
</evidence>
<reference evidence="4 5" key="1">
    <citation type="submission" date="2018-01" db="EMBL/GenBank/DDBJ databases">
        <title>Harnessing the power of phylogenomics to disentangle the directionality and signatures of interkingdom host jumping in the parasitic fungal genus Tolypocladium.</title>
        <authorList>
            <person name="Quandt C.A."/>
            <person name="Patterson W."/>
            <person name="Spatafora J.W."/>
        </authorList>
    </citation>
    <scope>NUCLEOTIDE SEQUENCE [LARGE SCALE GENOMIC DNA]</scope>
    <source>
        <strain evidence="4 5">NRBC 100945</strain>
    </source>
</reference>
<dbReference type="Pfam" id="PF08546">
    <property type="entry name" value="ApbA_C"/>
    <property type="match status" value="1"/>
</dbReference>
<dbReference type="Proteomes" id="UP000237481">
    <property type="component" value="Unassembled WGS sequence"/>
</dbReference>
<feature type="non-terminal residue" evidence="4">
    <location>
        <position position="189"/>
    </location>
</feature>
<dbReference type="EMBL" id="PKSG01000011">
    <property type="protein sequence ID" value="POR39700.1"/>
    <property type="molecule type" value="Genomic_DNA"/>
</dbReference>
<dbReference type="Gene3D" id="1.10.1040.10">
    <property type="entry name" value="N-(1-d-carboxylethyl)-l-norvaline Dehydrogenase, domain 2"/>
    <property type="match status" value="1"/>
</dbReference>
<dbReference type="AlphaFoldDB" id="A0A2S4LB89"/>
<protein>
    <submittedName>
        <fullName evidence="4">Ketopantoate reductase</fullName>
    </submittedName>
</protein>
<organism evidence="4 5">
    <name type="scientific">Tolypocladium paradoxum</name>
    <dbReference type="NCBI Taxonomy" id="94208"/>
    <lineage>
        <taxon>Eukaryota</taxon>
        <taxon>Fungi</taxon>
        <taxon>Dikarya</taxon>
        <taxon>Ascomycota</taxon>
        <taxon>Pezizomycotina</taxon>
        <taxon>Sordariomycetes</taxon>
        <taxon>Hypocreomycetidae</taxon>
        <taxon>Hypocreales</taxon>
        <taxon>Ophiocordycipitaceae</taxon>
        <taxon>Tolypocladium</taxon>
    </lineage>
</organism>
<dbReference type="PANTHER" id="PTHR43765">
    <property type="entry name" value="2-DEHYDROPANTOATE 2-REDUCTASE-RELATED"/>
    <property type="match status" value="1"/>
</dbReference>
<sequence length="189" mass="20119">AAYLARQIATAPLLAARAVSSRELWLLQLEKLVVNASINPLTAILRCRNSGLFDGGDGGPVARVMDRLLGETSAVLQALVAHESTAQILLAAGDADGCGVDAARDRFSLPRLRGMLHAFGPRVGANTSSMLQDVQAGRQTEVRDFNGWLVDTAAFLDKGLDVSTHRALVDMVESGTVLSKEELGERLLV</sequence>
<dbReference type="InterPro" id="IPR013752">
    <property type="entry name" value="KPA_reductase"/>
</dbReference>
<evidence type="ECO:0000256" key="2">
    <source>
        <dbReference type="ARBA" id="ARBA00023002"/>
    </source>
</evidence>
<evidence type="ECO:0000259" key="3">
    <source>
        <dbReference type="Pfam" id="PF08546"/>
    </source>
</evidence>
<dbReference type="STRING" id="94208.A0A2S4LB89"/>
<gene>
    <name evidence="4" type="ORF">TPAR_00114</name>
</gene>
<keyword evidence="1" id="KW-0521">NADP</keyword>
<feature type="domain" description="Ketopantoate reductase C-terminal" evidence="3">
    <location>
        <begin position="26"/>
        <end position="172"/>
    </location>
</feature>
<evidence type="ECO:0000256" key="1">
    <source>
        <dbReference type="ARBA" id="ARBA00022857"/>
    </source>
</evidence>
<evidence type="ECO:0000313" key="4">
    <source>
        <dbReference type="EMBL" id="POR39700.1"/>
    </source>
</evidence>
<feature type="non-terminal residue" evidence="4">
    <location>
        <position position="1"/>
    </location>
</feature>
<dbReference type="InterPro" id="IPR008927">
    <property type="entry name" value="6-PGluconate_DH-like_C_sf"/>
</dbReference>
<dbReference type="GO" id="GO:0008677">
    <property type="term" value="F:2-dehydropantoate 2-reductase activity"/>
    <property type="evidence" value="ECO:0007669"/>
    <property type="project" value="TreeGrafter"/>
</dbReference>
<keyword evidence="2" id="KW-0560">Oxidoreductase</keyword>
<comment type="caution">
    <text evidence="4">The sequence shown here is derived from an EMBL/GenBank/DDBJ whole genome shotgun (WGS) entry which is preliminary data.</text>
</comment>
<proteinExistence type="predicted"/>
<dbReference type="SUPFAM" id="SSF48179">
    <property type="entry name" value="6-phosphogluconate dehydrogenase C-terminal domain-like"/>
    <property type="match status" value="1"/>
</dbReference>
<name>A0A2S4LB89_9HYPO</name>